<dbReference type="AlphaFoldDB" id="A0AA35TM13"/>
<dbReference type="InterPro" id="IPR000547">
    <property type="entry name" value="Clathrin_H-chain/VPS_repeat"/>
</dbReference>
<evidence type="ECO:0000256" key="2">
    <source>
        <dbReference type="ARBA" id="ARBA00022448"/>
    </source>
</evidence>
<dbReference type="GO" id="GO:0034058">
    <property type="term" value="P:endosomal vesicle fusion"/>
    <property type="evidence" value="ECO:0007669"/>
    <property type="project" value="TreeGrafter"/>
</dbReference>
<dbReference type="EMBL" id="CASHTH010003881">
    <property type="protein sequence ID" value="CAI8050653.1"/>
    <property type="molecule type" value="Genomic_DNA"/>
</dbReference>
<reference evidence="7" key="1">
    <citation type="submission" date="2023-03" db="EMBL/GenBank/DDBJ databases">
        <authorList>
            <person name="Steffen K."/>
            <person name="Cardenas P."/>
        </authorList>
    </citation>
    <scope>NUCLEOTIDE SEQUENCE</scope>
</reference>
<dbReference type="GO" id="GO:0006886">
    <property type="term" value="P:intracellular protein transport"/>
    <property type="evidence" value="ECO:0007669"/>
    <property type="project" value="UniProtKB-UniRule"/>
</dbReference>
<dbReference type="GO" id="GO:0016020">
    <property type="term" value="C:membrane"/>
    <property type="evidence" value="ECO:0007669"/>
    <property type="project" value="TreeGrafter"/>
</dbReference>
<dbReference type="Proteomes" id="UP001174909">
    <property type="component" value="Unassembled WGS sequence"/>
</dbReference>
<evidence type="ECO:0000256" key="4">
    <source>
        <dbReference type="ARBA" id="ARBA00022927"/>
    </source>
</evidence>
<evidence type="ECO:0000256" key="1">
    <source>
        <dbReference type="ARBA" id="ARBA00004496"/>
    </source>
</evidence>
<gene>
    <name evidence="7" type="ORF">GBAR_LOCUS27788</name>
</gene>
<dbReference type="PANTHER" id="PTHR12894:SF27">
    <property type="entry name" value="TRANSFORMING GROWTH FACTOR-BETA RECEPTOR-ASSOCIATED PROTEIN 1"/>
    <property type="match status" value="1"/>
</dbReference>
<keyword evidence="3" id="KW-0963">Cytoplasm</keyword>
<dbReference type="InterPro" id="IPR001180">
    <property type="entry name" value="CNH_dom"/>
</dbReference>
<evidence type="ECO:0000256" key="3">
    <source>
        <dbReference type="ARBA" id="ARBA00022490"/>
    </source>
</evidence>
<evidence type="ECO:0000313" key="8">
    <source>
        <dbReference type="Proteomes" id="UP001174909"/>
    </source>
</evidence>
<keyword evidence="8" id="KW-1185">Reference proteome</keyword>
<feature type="domain" description="CNH" evidence="6">
    <location>
        <begin position="8"/>
        <end position="289"/>
    </location>
</feature>
<protein>
    <submittedName>
        <fullName evidence="7">Transforming growth factor-beta receptor-associated protein 1</fullName>
    </submittedName>
</protein>
<keyword evidence="7" id="KW-0675">Receptor</keyword>
<feature type="repeat" description="CHCR" evidence="5">
    <location>
        <begin position="562"/>
        <end position="724"/>
    </location>
</feature>
<keyword evidence="4" id="KW-0653">Protein transport</keyword>
<dbReference type="GO" id="GO:0006914">
    <property type="term" value="P:autophagy"/>
    <property type="evidence" value="ECO:0007669"/>
    <property type="project" value="TreeGrafter"/>
</dbReference>
<dbReference type="InterPro" id="IPR032914">
    <property type="entry name" value="Vam6/VPS39/TRAP1"/>
</dbReference>
<proteinExistence type="predicted"/>
<dbReference type="InterPro" id="IPR019453">
    <property type="entry name" value="VPS39/TGFA1_Znf"/>
</dbReference>
<dbReference type="InterPro" id="IPR019452">
    <property type="entry name" value="VPS39/TGF_beta_rcpt-assoc_1"/>
</dbReference>
<dbReference type="GO" id="GO:0005737">
    <property type="term" value="C:cytoplasm"/>
    <property type="evidence" value="ECO:0007669"/>
    <property type="project" value="UniProtKB-SubCell"/>
</dbReference>
<accession>A0AA35TM13</accession>
<evidence type="ECO:0000259" key="6">
    <source>
        <dbReference type="PROSITE" id="PS50219"/>
    </source>
</evidence>
<sequence length="858" mass="97106">MSYRDRPRTEVECITTADRSLYVGTADGLIVFYQLEENLSPLGKTIYQSKVKGQIQLGGDKRKPIQQLTAVSSQRRLLALVDGLLYLMNMSTLELYDTGQRIQKLNCYCINESKSHQSSAGPFEVIVAPQRRKQIQKYTLSGERFGHVKDYSIPEPAHAMARDGNSVCVALSGQDGKYVIINIHEGNMFDILSYEPGSTPFVRRMGKGEFLVNAGSFGITTTISGISNRPPVEWGSEFPPKAATYVFPYIVAWSQEAEVIRVFNLIHQKCVQEIPFNNGRYMSELSGKLYAARDKSIYLLSAMPLKEQVNDLLERELVEEAVLLAETVGALEASKNPSAAVEYMNAVKLKAAFIYLATGSFSQAETLLHESGCDPREVIVLFEGLLPQSSTFQPVASHLHSLPSIQAIAEASEGGVVLREAKKFLIRYLKEVRTTQLALGRREDIDTSLVKLLAEDHSASLVPYITNHDLHLSFDETKQALEDYKCYHALALLYYYSNQTNEALGIWTRIYDKQLSDSQFPGFSYIIEFLSKCGIIEVVLQYAKWALDRNQEVGVKIFTERLEGEKSKQLEPPFLLEYLKPYPDATLLYLEYLVNDRNSTEESFHTQLASSYLRQLLGLREETSAPDRELKRARVKLQGFLESSTRYNPACLLSEVVDTDMYRECSVLYGRMEEHEKALSLLVHKLRDYPMAQEYCEEYSKGKGRVYRQNLYQTLLRVYLQPQDRSDQKILITPALSLLNAHGAQFDAAQVLELLPHDWPVTTVKAFLLRSIRGSMDTHRTGKIEYNLSRGENLRVREQYISLQGDPIVITDNTRCPVCNLPFSDAAFVRYPNGVITHLKCGRNKTICPVTGTWFGKV</sequence>
<dbReference type="Pfam" id="PF00780">
    <property type="entry name" value="CNH"/>
    <property type="match status" value="1"/>
</dbReference>
<comment type="subcellular location">
    <subcellularLocation>
        <location evidence="1">Cytoplasm</location>
    </subcellularLocation>
</comment>
<dbReference type="PANTHER" id="PTHR12894">
    <property type="entry name" value="CNH DOMAIN CONTAINING"/>
    <property type="match status" value="1"/>
</dbReference>
<dbReference type="Pfam" id="PF10366">
    <property type="entry name" value="Vps39_1"/>
    <property type="match status" value="1"/>
</dbReference>
<dbReference type="Pfam" id="PF10367">
    <property type="entry name" value="zf-Vps39_C"/>
    <property type="match status" value="1"/>
</dbReference>
<keyword evidence="2" id="KW-0813">Transport</keyword>
<comment type="caution">
    <text evidence="7">The sequence shown here is derived from an EMBL/GenBank/DDBJ whole genome shotgun (WGS) entry which is preliminary data.</text>
</comment>
<dbReference type="SUPFAM" id="SSF50978">
    <property type="entry name" value="WD40 repeat-like"/>
    <property type="match status" value="1"/>
</dbReference>
<dbReference type="PROSITE" id="PS50219">
    <property type="entry name" value="CNH"/>
    <property type="match status" value="1"/>
</dbReference>
<dbReference type="PROSITE" id="PS50236">
    <property type="entry name" value="CHCR"/>
    <property type="match status" value="1"/>
</dbReference>
<evidence type="ECO:0000256" key="5">
    <source>
        <dbReference type="PROSITE-ProRule" id="PRU01006"/>
    </source>
</evidence>
<organism evidence="7 8">
    <name type="scientific">Geodia barretti</name>
    <name type="common">Barrett's horny sponge</name>
    <dbReference type="NCBI Taxonomy" id="519541"/>
    <lineage>
        <taxon>Eukaryota</taxon>
        <taxon>Metazoa</taxon>
        <taxon>Porifera</taxon>
        <taxon>Demospongiae</taxon>
        <taxon>Heteroscleromorpha</taxon>
        <taxon>Tetractinellida</taxon>
        <taxon>Astrophorina</taxon>
        <taxon>Geodiidae</taxon>
        <taxon>Geodia</taxon>
    </lineage>
</organism>
<name>A0AA35TM13_GEOBA</name>
<dbReference type="InterPro" id="IPR036322">
    <property type="entry name" value="WD40_repeat_dom_sf"/>
</dbReference>
<evidence type="ECO:0000313" key="7">
    <source>
        <dbReference type="EMBL" id="CAI8050653.1"/>
    </source>
</evidence>